<dbReference type="HOGENOM" id="CLU_133235_1_0_11"/>
<dbReference type="EMBL" id="AP012204">
    <property type="protein sequence ID" value="BAK35214.1"/>
    <property type="molecule type" value="Genomic_DNA"/>
</dbReference>
<sequence length="160" mass="17145">MGLRAGVTPRHHHPMALQIHTVLEPMGPATAIELTDEQVVELGGGKRAAVLVTIGDRTGRLRLAVMGGKNLIGLSKAARADLGVAIGDEVTASIALDTAERTVEVPEDLAAALDADPQLRAAFDKLPYTHRKEHVRAITDAKRPETRARRIAAAVEMLQR</sequence>
<dbReference type="eggNOG" id="COG4430">
    <property type="taxonomic scope" value="Bacteria"/>
</dbReference>
<dbReference type="Gene3D" id="2.40.30.100">
    <property type="entry name" value="AF2212/PG0164-like"/>
    <property type="match status" value="1"/>
</dbReference>
<keyword evidence="2" id="KW-1185">Reference proteome</keyword>
<accession>F5XEJ8</accession>
<dbReference type="InterPro" id="IPR015018">
    <property type="entry name" value="DUF1905"/>
</dbReference>
<dbReference type="Pfam" id="PF13376">
    <property type="entry name" value="OmdA"/>
    <property type="match status" value="1"/>
</dbReference>
<proteinExistence type="predicted"/>
<dbReference type="InterPro" id="IPR037079">
    <property type="entry name" value="AF2212/PG0164-like_sf"/>
</dbReference>
<dbReference type="SUPFAM" id="SSF141694">
    <property type="entry name" value="AF2212/PG0164-like"/>
    <property type="match status" value="1"/>
</dbReference>
<protein>
    <submittedName>
        <fullName evidence="1">Uncharacterized protein</fullName>
    </submittedName>
</protein>
<evidence type="ECO:0000313" key="1">
    <source>
        <dbReference type="EMBL" id="BAK35214.1"/>
    </source>
</evidence>
<gene>
    <name evidence="1" type="ordered locus">MLP_22000</name>
</gene>
<organism evidence="1 2">
    <name type="scientific">Microlunatus phosphovorus (strain ATCC 700054 / DSM 10555 / JCM 9379 / NBRC 101784 / NCIMB 13414 / VKM Ac-1990 / NM-1)</name>
    <dbReference type="NCBI Taxonomy" id="1032480"/>
    <lineage>
        <taxon>Bacteria</taxon>
        <taxon>Bacillati</taxon>
        <taxon>Actinomycetota</taxon>
        <taxon>Actinomycetes</taxon>
        <taxon>Propionibacteriales</taxon>
        <taxon>Propionibacteriaceae</taxon>
        <taxon>Microlunatus</taxon>
    </lineage>
</organism>
<dbReference type="Pfam" id="PF08922">
    <property type="entry name" value="DUF1905"/>
    <property type="match status" value="1"/>
</dbReference>
<reference evidence="1 2" key="1">
    <citation type="submission" date="2011-05" db="EMBL/GenBank/DDBJ databases">
        <title>Whole genome sequence of Microlunatus phosphovorus NM-1.</title>
        <authorList>
            <person name="Hosoyama A."/>
            <person name="Sasaki K."/>
            <person name="Harada T."/>
            <person name="Igarashi R."/>
            <person name="Kawakoshi A."/>
            <person name="Sasagawa M."/>
            <person name="Fukada J."/>
            <person name="Nakamura S."/>
            <person name="Katano Y."/>
            <person name="Hanada S."/>
            <person name="Kamagata Y."/>
            <person name="Nakamura N."/>
            <person name="Yamazaki S."/>
            <person name="Fujita N."/>
        </authorList>
    </citation>
    <scope>NUCLEOTIDE SEQUENCE [LARGE SCALE GENOMIC DNA]</scope>
    <source>
        <strain evidence="2">ATCC 700054 / DSM 10555 / JCM 9379 / NBRC 101784 / NCIMB 13414 / VKM Ac-1990 / NM-1</strain>
    </source>
</reference>
<dbReference type="KEGG" id="mph:MLP_22000"/>
<evidence type="ECO:0000313" key="2">
    <source>
        <dbReference type="Proteomes" id="UP000007947"/>
    </source>
</evidence>
<dbReference type="Proteomes" id="UP000007947">
    <property type="component" value="Chromosome"/>
</dbReference>
<dbReference type="AlphaFoldDB" id="F5XEJ8"/>
<dbReference type="STRING" id="1032480.MLP_22000"/>
<name>F5XEJ8_MICPN</name>